<dbReference type="EC" id="2.7.2.8" evidence="9"/>
<dbReference type="AlphaFoldDB" id="A0A3N0WY56"/>
<dbReference type="HAMAP" id="MF_00082">
    <property type="entry name" value="ArgB"/>
    <property type="match status" value="1"/>
</dbReference>
<dbReference type="PIRSF" id="PIRSF000728">
    <property type="entry name" value="NAGK"/>
    <property type="match status" value="1"/>
</dbReference>
<comment type="similarity">
    <text evidence="9">Belongs to the acetylglutamate kinase family. ArgB subfamily.</text>
</comment>
<evidence type="ECO:0000256" key="1">
    <source>
        <dbReference type="ARBA" id="ARBA00004828"/>
    </source>
</evidence>
<gene>
    <name evidence="9 11" type="primary">argB</name>
    <name evidence="11" type="ORF">EGI11_04460</name>
</gene>
<comment type="function">
    <text evidence="9">Catalyzes the ATP-dependent phosphorylation of N-acetyl-L-glutamate.</text>
</comment>
<evidence type="ECO:0000256" key="3">
    <source>
        <dbReference type="ARBA" id="ARBA00022605"/>
    </source>
</evidence>
<organism evidence="11 12">
    <name type="scientific">Kaistella daneshvariae</name>
    <dbReference type="NCBI Taxonomy" id="2487074"/>
    <lineage>
        <taxon>Bacteria</taxon>
        <taxon>Pseudomonadati</taxon>
        <taxon>Bacteroidota</taxon>
        <taxon>Flavobacteriia</taxon>
        <taxon>Flavobacteriales</taxon>
        <taxon>Weeksellaceae</taxon>
        <taxon>Chryseobacterium group</taxon>
        <taxon>Kaistella</taxon>
    </lineage>
</organism>
<dbReference type="Pfam" id="PF00696">
    <property type="entry name" value="AA_kinase"/>
    <property type="match status" value="1"/>
</dbReference>
<dbReference type="RefSeq" id="WP_123265260.1">
    <property type="nucleotide sequence ID" value="NZ_RJUG01000002.1"/>
</dbReference>
<protein>
    <recommendedName>
        <fullName evidence="9">Acetylglutamate kinase</fullName>
        <ecNumber evidence="9">2.7.2.8</ecNumber>
    </recommendedName>
    <alternativeName>
        <fullName evidence="9">N-acetyl-L-glutamate 5-phosphotransferase</fullName>
    </alternativeName>
    <alternativeName>
        <fullName evidence="9">NAG kinase</fullName>
        <shortName evidence="9">NAGK</shortName>
    </alternativeName>
</protein>
<dbReference type="EMBL" id="RJUG01000002">
    <property type="protein sequence ID" value="ROI10012.1"/>
    <property type="molecule type" value="Genomic_DNA"/>
</dbReference>
<dbReference type="PANTHER" id="PTHR23342">
    <property type="entry name" value="N-ACETYLGLUTAMATE SYNTHASE"/>
    <property type="match status" value="1"/>
</dbReference>
<comment type="pathway">
    <text evidence="1 9">Amino-acid biosynthesis; L-arginine biosynthesis; N(2)-acetyl-L-ornithine from L-glutamate: step 2/4.</text>
</comment>
<evidence type="ECO:0000313" key="12">
    <source>
        <dbReference type="Proteomes" id="UP000270224"/>
    </source>
</evidence>
<feature type="domain" description="Aspartate/glutamate/uridylate kinase" evidence="10">
    <location>
        <begin position="5"/>
        <end position="246"/>
    </location>
</feature>
<evidence type="ECO:0000256" key="8">
    <source>
        <dbReference type="ARBA" id="ARBA00048141"/>
    </source>
</evidence>
<dbReference type="GO" id="GO:0005524">
    <property type="term" value="F:ATP binding"/>
    <property type="evidence" value="ECO:0007669"/>
    <property type="project" value="UniProtKB-UniRule"/>
</dbReference>
<dbReference type="NCBIfam" id="TIGR00761">
    <property type="entry name" value="argB"/>
    <property type="match status" value="1"/>
</dbReference>
<dbReference type="PANTHER" id="PTHR23342:SF0">
    <property type="entry name" value="N-ACETYLGLUTAMATE SYNTHASE, MITOCHONDRIAL"/>
    <property type="match status" value="1"/>
</dbReference>
<dbReference type="InterPro" id="IPR004662">
    <property type="entry name" value="AcgluKinase_fam"/>
</dbReference>
<sequence>MEKEKIYVIKIGGSLIDNEENLSKFLAVFAGIKSKKILVHGGGKLATEMAKNLNLPQELNNGRRITSSETLDIVTMVYAGKINKNIVVKLQNFHCNAMGFSGADGNLIKAEKRAISDIDYGFVGDVEAKSINFQLLKNLLDLNLVPVFSAITHDQKGQLFNTNADSIASVLAQALSQNYDVELLYCFDRNGVLENPNDSASVIKNLNIEKYEELKAAQKLTEGILPKLKNAFLAKENQVAKVFLLNESNLHNHINQENDGTEIKI</sequence>
<dbReference type="SUPFAM" id="SSF53633">
    <property type="entry name" value="Carbamate kinase-like"/>
    <property type="match status" value="1"/>
</dbReference>
<dbReference type="GO" id="GO:0042450">
    <property type="term" value="P:L-arginine biosynthetic process via ornithine"/>
    <property type="evidence" value="ECO:0007669"/>
    <property type="project" value="UniProtKB-UniRule"/>
</dbReference>
<evidence type="ECO:0000256" key="7">
    <source>
        <dbReference type="ARBA" id="ARBA00022840"/>
    </source>
</evidence>
<feature type="site" description="Transition state stabilizer" evidence="9">
    <location>
        <position position="10"/>
    </location>
</feature>
<keyword evidence="2 9" id="KW-0055">Arginine biosynthesis</keyword>
<dbReference type="GO" id="GO:0005737">
    <property type="term" value="C:cytoplasm"/>
    <property type="evidence" value="ECO:0007669"/>
    <property type="project" value="UniProtKB-SubCell"/>
</dbReference>
<dbReference type="InterPro" id="IPR001048">
    <property type="entry name" value="Asp/Glu/Uridylate_kinase"/>
</dbReference>
<reference evidence="12" key="1">
    <citation type="submission" date="2018-11" db="EMBL/GenBank/DDBJ databases">
        <title>Proposal to divide the Flavobacteriaceae and reorganize its genera based on Amino Acid Identity values calculated from whole genome sequences.</title>
        <authorList>
            <person name="Nicholson A.C."/>
            <person name="Gulvik C.A."/>
            <person name="Whitney A.M."/>
            <person name="Humrighouse B.W."/>
            <person name="Bell M."/>
            <person name="Holmens B."/>
            <person name="Steigerwalt A."/>
            <person name="Villarma A."/>
            <person name="Sheth M."/>
            <person name="Batra D."/>
            <person name="Pryor J."/>
            <person name="Bernardet J.-F."/>
            <person name="Hugo C."/>
            <person name="Kampfer P."/>
            <person name="Newman J."/>
            <person name="Mcquiston J.R."/>
        </authorList>
    </citation>
    <scope>NUCLEOTIDE SEQUENCE [LARGE SCALE GENOMIC DNA]</scope>
    <source>
        <strain evidence="12">H3056</strain>
    </source>
</reference>
<feature type="site" description="Transition state stabilizer" evidence="9">
    <location>
        <position position="227"/>
    </location>
</feature>
<keyword evidence="4 9" id="KW-0808">Transferase</keyword>
<dbReference type="UniPathway" id="UPA00068">
    <property type="reaction ID" value="UER00107"/>
</dbReference>
<evidence type="ECO:0000313" key="11">
    <source>
        <dbReference type="EMBL" id="ROI10012.1"/>
    </source>
</evidence>
<dbReference type="OrthoDB" id="9803155at2"/>
<keyword evidence="5 9" id="KW-0547">Nucleotide-binding</keyword>
<dbReference type="CDD" id="cd04238">
    <property type="entry name" value="AAK_NAGK-like"/>
    <property type="match status" value="1"/>
</dbReference>
<dbReference type="Proteomes" id="UP000270224">
    <property type="component" value="Unassembled WGS sequence"/>
</dbReference>
<evidence type="ECO:0000256" key="4">
    <source>
        <dbReference type="ARBA" id="ARBA00022679"/>
    </source>
</evidence>
<keyword evidence="9" id="KW-0963">Cytoplasm</keyword>
<proteinExistence type="inferred from homology"/>
<name>A0A3N0WY56_9FLAO</name>
<dbReference type="InterPro" id="IPR036393">
    <property type="entry name" value="AceGlu_kinase-like_sf"/>
</dbReference>
<evidence type="ECO:0000259" key="10">
    <source>
        <dbReference type="Pfam" id="PF00696"/>
    </source>
</evidence>
<dbReference type="Gene3D" id="3.40.1160.10">
    <property type="entry name" value="Acetylglutamate kinase-like"/>
    <property type="match status" value="1"/>
</dbReference>
<dbReference type="InterPro" id="IPR037528">
    <property type="entry name" value="ArgB"/>
</dbReference>
<comment type="subcellular location">
    <subcellularLocation>
        <location evidence="9">Cytoplasm</location>
    </subcellularLocation>
</comment>
<keyword evidence="7 9" id="KW-0067">ATP-binding</keyword>
<feature type="binding site" evidence="9">
    <location>
        <begin position="42"/>
        <end position="43"/>
    </location>
    <ligand>
        <name>substrate</name>
    </ligand>
</feature>
<accession>A0A3N0WY56</accession>
<dbReference type="GO" id="GO:0003991">
    <property type="term" value="F:acetylglutamate kinase activity"/>
    <property type="evidence" value="ECO:0007669"/>
    <property type="project" value="UniProtKB-UniRule"/>
</dbReference>
<feature type="binding site" evidence="9">
    <location>
        <position position="161"/>
    </location>
    <ligand>
        <name>substrate</name>
    </ligand>
</feature>
<keyword evidence="3 9" id="KW-0028">Amino-acid biosynthesis</keyword>
<evidence type="ECO:0000256" key="9">
    <source>
        <dbReference type="HAMAP-Rule" id="MF_00082"/>
    </source>
</evidence>
<comment type="caution">
    <text evidence="11">The sequence shown here is derived from an EMBL/GenBank/DDBJ whole genome shotgun (WGS) entry which is preliminary data.</text>
</comment>
<evidence type="ECO:0000256" key="2">
    <source>
        <dbReference type="ARBA" id="ARBA00022571"/>
    </source>
</evidence>
<keyword evidence="6 9" id="KW-0418">Kinase</keyword>
<evidence type="ECO:0000256" key="5">
    <source>
        <dbReference type="ARBA" id="ARBA00022741"/>
    </source>
</evidence>
<comment type="catalytic activity">
    <reaction evidence="8 9">
        <text>N-acetyl-L-glutamate + ATP = N-acetyl-L-glutamyl 5-phosphate + ADP</text>
        <dbReference type="Rhea" id="RHEA:14629"/>
        <dbReference type="ChEBI" id="CHEBI:30616"/>
        <dbReference type="ChEBI" id="CHEBI:44337"/>
        <dbReference type="ChEBI" id="CHEBI:57936"/>
        <dbReference type="ChEBI" id="CHEBI:456216"/>
        <dbReference type="EC" id="2.7.2.8"/>
    </reaction>
</comment>
<evidence type="ECO:0000256" key="6">
    <source>
        <dbReference type="ARBA" id="ARBA00022777"/>
    </source>
</evidence>
<feature type="binding site" evidence="9">
    <location>
        <position position="64"/>
    </location>
    <ligand>
        <name>substrate</name>
    </ligand>
</feature>